<dbReference type="EMBL" id="NGPX01000011">
    <property type="protein sequence ID" value="OYS95157.1"/>
    <property type="molecule type" value="Genomic_DNA"/>
</dbReference>
<comment type="caution">
    <text evidence="2">The sequence shown here is derived from an EMBL/GenBank/DDBJ whole genome shotgun (WGS) entry which is preliminary data.</text>
</comment>
<gene>
    <name evidence="4" type="ORF">CBF96_01095</name>
    <name evidence="5" type="ORF">CBG15_02295</name>
    <name evidence="6" type="ORF">CBG21_04465</name>
    <name evidence="3" type="ORF">GIX81_06780</name>
    <name evidence="2" type="ORF">LR3_00985</name>
</gene>
<reference evidence="8 9" key="3">
    <citation type="submission" date="2017-05" db="EMBL/GenBank/DDBJ databases">
        <authorList>
            <person name="Lin X.B."/>
            <person name="Stothard P."/>
            <person name="Tasseva G."/>
            <person name="Walter J."/>
        </authorList>
    </citation>
    <scope>NUCLEOTIDE SEQUENCE [LARGE SCALE GENOMIC DNA]</scope>
    <source>
        <strain evidence="9">103v</strain>
        <strain evidence="5 10">105n</strain>
        <strain evidence="8">114h</strain>
    </source>
</reference>
<proteinExistence type="predicted"/>
<evidence type="ECO:0000313" key="2">
    <source>
        <dbReference type="EMBL" id="KEK14437.1"/>
    </source>
</evidence>
<dbReference type="EMBL" id="NGQC01000028">
    <property type="protein sequence ID" value="OYT03871.1"/>
    <property type="molecule type" value="Genomic_DNA"/>
</dbReference>
<dbReference type="PATRIC" id="fig|1598.90.peg.1533"/>
<feature type="coiled-coil region" evidence="1">
    <location>
        <begin position="4"/>
        <end position="31"/>
    </location>
</feature>
<reference evidence="8 9" key="4">
    <citation type="submission" date="2017-09" db="EMBL/GenBank/DDBJ databases">
        <title>Tripartite evolution among Lactobacillus johnsonii, Lactobacillus taiwanensis, Lactobacillus reuteri and their rodent host.</title>
        <authorList>
            <person name="Wang T."/>
            <person name="Knowles S."/>
            <person name="Cheng C."/>
        </authorList>
    </citation>
    <scope>NUCLEOTIDE SEQUENCE [LARGE SCALE GENOMIC DNA]</scope>
    <source>
        <strain evidence="6 9">103v</strain>
        <strain evidence="5 10">105n</strain>
        <strain evidence="4 8">114h</strain>
    </source>
</reference>
<name>A0A073JMN1_LIMRT</name>
<evidence type="ECO:0000313" key="7">
    <source>
        <dbReference type="Proteomes" id="UP000027731"/>
    </source>
</evidence>
<dbReference type="AlphaFoldDB" id="A0A073JMN1"/>
<reference evidence="2 7" key="1">
    <citation type="submission" date="2014-06" db="EMBL/GenBank/DDBJ databases">
        <title>Genetic determinant of reutericyclin biosynthesis of Lactobacillus reuteri.</title>
        <authorList>
            <person name="Lin X."/>
            <person name="Duar R."/>
            <person name="Walter J."/>
            <person name="Gaenzle M."/>
        </authorList>
    </citation>
    <scope>NUCLEOTIDE SEQUENCE [LARGE SCALE GENOMIC DNA]</scope>
    <source>
        <strain evidence="2 7">LTH2584</strain>
    </source>
</reference>
<dbReference type="Proteomes" id="UP000216681">
    <property type="component" value="Unassembled WGS sequence"/>
</dbReference>
<keyword evidence="1" id="KW-0175">Coiled coil</keyword>
<accession>A0A073JMN1</accession>
<evidence type="ECO:0000313" key="3">
    <source>
        <dbReference type="EMBL" id="MRH09151.1"/>
    </source>
</evidence>
<evidence type="ECO:0000313" key="9">
    <source>
        <dbReference type="Proteomes" id="UP000216122"/>
    </source>
</evidence>
<reference evidence="3 11" key="5">
    <citation type="submission" date="2019-11" db="EMBL/GenBank/DDBJ databases">
        <title>Draft genome sequence of 12 host-associated Lactobacillus reuteri rodent strains.</title>
        <authorList>
            <person name="Zhang S."/>
            <person name="Ozcam M."/>
            <person name="Van Pijkeren J.P."/>
        </authorList>
    </citation>
    <scope>NUCLEOTIDE SEQUENCE [LARGE SCALE GENOMIC DNA]</scope>
    <source>
        <strain evidence="3 11">Lr4020</strain>
    </source>
</reference>
<evidence type="ECO:0000313" key="10">
    <source>
        <dbReference type="Proteomes" id="UP000216681"/>
    </source>
</evidence>
<evidence type="ECO:0000313" key="8">
    <source>
        <dbReference type="Proteomes" id="UP000215747"/>
    </source>
</evidence>
<dbReference type="EMBL" id="NGPL01000011">
    <property type="protein sequence ID" value="OYS70989.1"/>
    <property type="molecule type" value="Genomic_DNA"/>
</dbReference>
<evidence type="ECO:0000313" key="6">
    <source>
        <dbReference type="EMBL" id="OYT03871.1"/>
    </source>
</evidence>
<dbReference type="RefSeq" id="WP_019251392.1">
    <property type="nucleotide sequence ID" value="NZ_JAJGTF010000051.1"/>
</dbReference>
<protein>
    <submittedName>
        <fullName evidence="2">Uncharacterized protein</fullName>
    </submittedName>
</protein>
<reference evidence="4" key="2">
    <citation type="submission" date="2017-05" db="EMBL/GenBank/DDBJ databases">
        <authorList>
            <person name="Song R."/>
            <person name="Chenine A.L."/>
            <person name="Ruprecht R.M."/>
        </authorList>
    </citation>
    <scope>NUCLEOTIDE SEQUENCE [LARGE SCALE GENOMIC DNA]</scope>
    <source>
        <strain evidence="6">103v</strain>
        <strain evidence="4">114h</strain>
    </source>
</reference>
<sequence>MQRLKEIQEEFKRLSTEVSQLKNSIDELQAAIPGVQKFINDVERDVKKWKFKTEPRLDRIQVILDVLKIDSNEKKK</sequence>
<dbReference type="Proteomes" id="UP000472879">
    <property type="component" value="Unassembled WGS sequence"/>
</dbReference>
<evidence type="ECO:0000256" key="1">
    <source>
        <dbReference type="SAM" id="Coils"/>
    </source>
</evidence>
<dbReference type="Proteomes" id="UP000215747">
    <property type="component" value="Unassembled WGS sequence"/>
</dbReference>
<dbReference type="EMBL" id="WJNA01000013">
    <property type="protein sequence ID" value="MRH09151.1"/>
    <property type="molecule type" value="Genomic_DNA"/>
</dbReference>
<evidence type="ECO:0000313" key="11">
    <source>
        <dbReference type="Proteomes" id="UP000472879"/>
    </source>
</evidence>
<dbReference type="EMBL" id="JOSX01000020">
    <property type="protein sequence ID" value="KEK14437.1"/>
    <property type="molecule type" value="Genomic_DNA"/>
</dbReference>
<dbReference type="Proteomes" id="UP000216122">
    <property type="component" value="Unassembled WGS sequence"/>
</dbReference>
<evidence type="ECO:0000313" key="5">
    <source>
        <dbReference type="EMBL" id="OYS95157.1"/>
    </source>
</evidence>
<evidence type="ECO:0000313" key="4">
    <source>
        <dbReference type="EMBL" id="OYS70989.1"/>
    </source>
</evidence>
<organism evidence="2 7">
    <name type="scientific">Limosilactobacillus reuteri</name>
    <name type="common">Lactobacillus reuteri</name>
    <dbReference type="NCBI Taxonomy" id="1598"/>
    <lineage>
        <taxon>Bacteria</taxon>
        <taxon>Bacillati</taxon>
        <taxon>Bacillota</taxon>
        <taxon>Bacilli</taxon>
        <taxon>Lactobacillales</taxon>
        <taxon>Lactobacillaceae</taxon>
        <taxon>Limosilactobacillus</taxon>
    </lineage>
</organism>
<dbReference type="Proteomes" id="UP000027731">
    <property type="component" value="Unassembled WGS sequence"/>
</dbReference>